<gene>
    <name evidence="4" type="ORF">TVAG_151810</name>
</gene>
<dbReference type="VEuPathDB" id="TrichDB:TVAGG3_0400960"/>
<dbReference type="InParanoid" id="A2ELU6"/>
<feature type="transmembrane region" description="Helical" evidence="2">
    <location>
        <begin position="117"/>
        <end position="139"/>
    </location>
</feature>
<dbReference type="KEGG" id="tva:4764249"/>
<evidence type="ECO:0000313" key="5">
    <source>
        <dbReference type="Proteomes" id="UP000001542"/>
    </source>
</evidence>
<evidence type="ECO:0000313" key="4">
    <source>
        <dbReference type="EMBL" id="EAY06374.1"/>
    </source>
</evidence>
<keyword evidence="3" id="KW-0732">Signal</keyword>
<protein>
    <submittedName>
        <fullName evidence="4">Uncharacterized protein</fullName>
    </submittedName>
</protein>
<reference evidence="4" key="1">
    <citation type="submission" date="2006-10" db="EMBL/GenBank/DDBJ databases">
        <authorList>
            <person name="Amadeo P."/>
            <person name="Zhao Q."/>
            <person name="Wortman J."/>
            <person name="Fraser-Liggett C."/>
            <person name="Carlton J."/>
        </authorList>
    </citation>
    <scope>NUCLEOTIDE SEQUENCE</scope>
    <source>
        <strain evidence="4">G3</strain>
    </source>
</reference>
<keyword evidence="2" id="KW-0812">Transmembrane</keyword>
<evidence type="ECO:0000256" key="3">
    <source>
        <dbReference type="SAM" id="SignalP"/>
    </source>
</evidence>
<sequence length="175" mass="20188">MFLLFSFLVSADNEADSFMRRNEGTTKFSILSVQPSPVNGNGDQIQIQVNKNISSLVFCRFNNRDFRGKKLEDYLIQCDSPKLREKEVRLFVSEDRLKWTAPYILVIDPLPANKDGFIMLLIVLLVVVILLMSLKSIMFPKKKKAHKKKKKLHNKNVGNQAVHRNNYKPLPDQVL</sequence>
<keyword evidence="2" id="KW-1133">Transmembrane helix</keyword>
<name>A2ELU6_TRIV3</name>
<dbReference type="RefSeq" id="XP_001318597.1">
    <property type="nucleotide sequence ID" value="XM_001318562.1"/>
</dbReference>
<feature type="region of interest" description="Disordered" evidence="1">
    <location>
        <begin position="145"/>
        <end position="175"/>
    </location>
</feature>
<dbReference type="EMBL" id="DS113425">
    <property type="protein sequence ID" value="EAY06374.1"/>
    <property type="molecule type" value="Genomic_DNA"/>
</dbReference>
<dbReference type="AlphaFoldDB" id="A2ELU6"/>
<accession>A2ELU6</accession>
<evidence type="ECO:0000256" key="2">
    <source>
        <dbReference type="SAM" id="Phobius"/>
    </source>
</evidence>
<keyword evidence="2" id="KW-0472">Membrane</keyword>
<proteinExistence type="predicted"/>
<feature type="compositionally biased region" description="Basic residues" evidence="1">
    <location>
        <begin position="145"/>
        <end position="154"/>
    </location>
</feature>
<reference evidence="4" key="2">
    <citation type="journal article" date="2007" name="Science">
        <title>Draft genome sequence of the sexually transmitted pathogen Trichomonas vaginalis.</title>
        <authorList>
            <person name="Carlton J.M."/>
            <person name="Hirt R.P."/>
            <person name="Silva J.C."/>
            <person name="Delcher A.L."/>
            <person name="Schatz M."/>
            <person name="Zhao Q."/>
            <person name="Wortman J.R."/>
            <person name="Bidwell S.L."/>
            <person name="Alsmark U.C.M."/>
            <person name="Besteiro S."/>
            <person name="Sicheritz-Ponten T."/>
            <person name="Noel C.J."/>
            <person name="Dacks J.B."/>
            <person name="Foster P.G."/>
            <person name="Simillion C."/>
            <person name="Van de Peer Y."/>
            <person name="Miranda-Saavedra D."/>
            <person name="Barton G.J."/>
            <person name="Westrop G.D."/>
            <person name="Mueller S."/>
            <person name="Dessi D."/>
            <person name="Fiori P.L."/>
            <person name="Ren Q."/>
            <person name="Paulsen I."/>
            <person name="Zhang H."/>
            <person name="Bastida-Corcuera F.D."/>
            <person name="Simoes-Barbosa A."/>
            <person name="Brown M.T."/>
            <person name="Hayes R.D."/>
            <person name="Mukherjee M."/>
            <person name="Okumura C.Y."/>
            <person name="Schneider R."/>
            <person name="Smith A.J."/>
            <person name="Vanacova S."/>
            <person name="Villalvazo M."/>
            <person name="Haas B.J."/>
            <person name="Pertea M."/>
            <person name="Feldblyum T.V."/>
            <person name="Utterback T.R."/>
            <person name="Shu C.L."/>
            <person name="Osoegawa K."/>
            <person name="de Jong P.J."/>
            <person name="Hrdy I."/>
            <person name="Horvathova L."/>
            <person name="Zubacova Z."/>
            <person name="Dolezal P."/>
            <person name="Malik S.B."/>
            <person name="Logsdon J.M. Jr."/>
            <person name="Henze K."/>
            <person name="Gupta A."/>
            <person name="Wang C.C."/>
            <person name="Dunne R.L."/>
            <person name="Upcroft J.A."/>
            <person name="Upcroft P."/>
            <person name="White O."/>
            <person name="Salzberg S.L."/>
            <person name="Tang P."/>
            <person name="Chiu C.-H."/>
            <person name="Lee Y.-S."/>
            <person name="Embley T.M."/>
            <person name="Coombs G.H."/>
            <person name="Mottram J.C."/>
            <person name="Tachezy J."/>
            <person name="Fraser-Liggett C.M."/>
            <person name="Johnson P.J."/>
        </authorList>
    </citation>
    <scope>NUCLEOTIDE SEQUENCE [LARGE SCALE GENOMIC DNA]</scope>
    <source>
        <strain evidence="4">G3</strain>
    </source>
</reference>
<feature type="chain" id="PRO_5012542260" evidence="3">
    <location>
        <begin position="16"/>
        <end position="175"/>
    </location>
</feature>
<feature type="signal peptide" evidence="3">
    <location>
        <begin position="1"/>
        <end position="15"/>
    </location>
</feature>
<dbReference type="Proteomes" id="UP000001542">
    <property type="component" value="Unassembled WGS sequence"/>
</dbReference>
<evidence type="ECO:0000256" key="1">
    <source>
        <dbReference type="SAM" id="MobiDB-lite"/>
    </source>
</evidence>
<organism evidence="4 5">
    <name type="scientific">Trichomonas vaginalis (strain ATCC PRA-98 / G3)</name>
    <dbReference type="NCBI Taxonomy" id="412133"/>
    <lineage>
        <taxon>Eukaryota</taxon>
        <taxon>Metamonada</taxon>
        <taxon>Parabasalia</taxon>
        <taxon>Trichomonadida</taxon>
        <taxon>Trichomonadidae</taxon>
        <taxon>Trichomonas</taxon>
    </lineage>
</organism>
<dbReference type="VEuPathDB" id="TrichDB:TVAG_151810"/>
<dbReference type="SMR" id="A2ELU6"/>
<keyword evidence="5" id="KW-1185">Reference proteome</keyword>